<keyword evidence="1" id="KW-1133">Transmembrane helix</keyword>
<accession>A0AAW4HHS0</accession>
<dbReference type="Proteomes" id="UP000664056">
    <property type="component" value="Unassembled WGS sequence"/>
</dbReference>
<dbReference type="RefSeq" id="WP_206623096.1">
    <property type="nucleotide sequence ID" value="NZ_JAFKOP010000012.1"/>
</dbReference>
<dbReference type="AlphaFoldDB" id="A0AAW4HHS0"/>
<proteinExistence type="predicted"/>
<evidence type="ECO:0000313" key="2">
    <source>
        <dbReference type="EMBL" id="MBN8124281.1"/>
    </source>
</evidence>
<organism evidence="2 3">
    <name type="scientific">Vibrio vulnificus</name>
    <dbReference type="NCBI Taxonomy" id="672"/>
    <lineage>
        <taxon>Bacteria</taxon>
        <taxon>Pseudomonadati</taxon>
        <taxon>Pseudomonadota</taxon>
        <taxon>Gammaproteobacteria</taxon>
        <taxon>Vibrionales</taxon>
        <taxon>Vibrionaceae</taxon>
        <taxon>Vibrio</taxon>
    </lineage>
</organism>
<name>A0AAW4HHS0_VIBVL</name>
<reference evidence="2" key="1">
    <citation type="submission" date="2021-03" db="EMBL/GenBank/DDBJ databases">
        <title>Study of the foodborne Vibrio vulnificus isolates from China.</title>
        <authorList>
            <person name="Zheng Z."/>
            <person name="Ye L."/>
        </authorList>
    </citation>
    <scope>NUCLEOTIDE SEQUENCE</scope>
    <source>
        <strain evidence="2">Vv1582</strain>
    </source>
</reference>
<dbReference type="EMBL" id="JAFKOQ010000025">
    <property type="protein sequence ID" value="MBN8124281.1"/>
    <property type="molecule type" value="Genomic_DNA"/>
</dbReference>
<evidence type="ECO:0000313" key="3">
    <source>
        <dbReference type="Proteomes" id="UP000664056"/>
    </source>
</evidence>
<feature type="transmembrane region" description="Helical" evidence="1">
    <location>
        <begin position="72"/>
        <end position="91"/>
    </location>
</feature>
<gene>
    <name evidence="2" type="ORF">J0J18_21340</name>
</gene>
<evidence type="ECO:0000256" key="1">
    <source>
        <dbReference type="SAM" id="Phobius"/>
    </source>
</evidence>
<protein>
    <submittedName>
        <fullName evidence="2">Uncharacterized protein</fullName>
    </submittedName>
</protein>
<comment type="caution">
    <text evidence="2">The sequence shown here is derived from an EMBL/GenBank/DDBJ whole genome shotgun (WGS) entry which is preliminary data.</text>
</comment>
<sequence>MARFWHFILRVVGFAFVVIWGGECVTNTRLLALVDEWIPVCTGMTAGGADQFSHSVILANAGIHCIASTVVWFYRFIVGVVGFALVFVCYCECVSKRGIWRVWMNEFPHARE</sequence>
<keyword evidence="1" id="KW-0812">Transmembrane</keyword>
<keyword evidence="1" id="KW-0472">Membrane</keyword>